<evidence type="ECO:0000256" key="6">
    <source>
        <dbReference type="HAMAP-Rule" id="MF_01042"/>
    </source>
</evidence>
<dbReference type="NCBIfam" id="NF003432">
    <property type="entry name" value="PRK04946.1"/>
    <property type="match status" value="1"/>
</dbReference>
<evidence type="ECO:0000256" key="3">
    <source>
        <dbReference type="ARBA" id="ARBA00022759"/>
    </source>
</evidence>
<keyword evidence="2 6" id="KW-0699">rRNA-binding</keyword>
<comment type="similarity">
    <text evidence="6">Belongs to the SmrB family.</text>
</comment>
<dbReference type="RefSeq" id="WP_039298317.1">
    <property type="nucleotide sequence ID" value="NZ_JQHL01000001.1"/>
</dbReference>
<evidence type="ECO:0000256" key="1">
    <source>
        <dbReference type="ARBA" id="ARBA00022722"/>
    </source>
</evidence>
<dbReference type="SMART" id="SM00463">
    <property type="entry name" value="SMR"/>
    <property type="match status" value="1"/>
</dbReference>
<dbReference type="SUPFAM" id="SSF160443">
    <property type="entry name" value="SMR domain-like"/>
    <property type="match status" value="1"/>
</dbReference>
<protein>
    <recommendedName>
        <fullName evidence="6">Ribosome rescue factor SmrB</fullName>
        <ecNumber evidence="6">3.1.-.-</ecNumber>
    </recommendedName>
</protein>
<keyword evidence="1 6" id="KW-0540">Nuclease</keyword>
<reference evidence="8 9" key="1">
    <citation type="submission" date="2014-08" db="EMBL/GenBank/DDBJ databases">
        <title>Genome sequences of NCPPB Pectobacterium isolates.</title>
        <authorList>
            <person name="Glover R.H."/>
            <person name="Sapp M."/>
            <person name="Elphinstone J."/>
        </authorList>
    </citation>
    <scope>NUCLEOTIDE SEQUENCE [LARGE SCALE GENOMIC DNA]</scope>
    <source>
        <strain evidence="8 9">NCPPB 2793</strain>
    </source>
</reference>
<name>A0ABR4V276_9GAMM</name>
<sequence>MSNKYSLNDDELQLFRTSITGTKKLRQDTYTHKPLRRKIGELPAKRALQEQVDASFYFSDEFQPQLEAEGPTRYVRPGASHYELKKLRRGDYSPELFLDLHGLTQLQAKQELGALLAACRREHVYCACVMHGHGKHILKQQTPLWLAQHPDVLAFHQAPKEFGGNAALLVLVALVALEAPSLE</sequence>
<dbReference type="PROSITE" id="PS50828">
    <property type="entry name" value="SMR"/>
    <property type="match status" value="1"/>
</dbReference>
<feature type="domain" description="Smr" evidence="7">
    <location>
        <begin position="98"/>
        <end position="173"/>
    </location>
</feature>
<gene>
    <name evidence="6" type="primary">smrB</name>
    <name evidence="8" type="ORF">JV35_00270</name>
</gene>
<evidence type="ECO:0000259" key="7">
    <source>
        <dbReference type="PROSITE" id="PS50828"/>
    </source>
</evidence>
<keyword evidence="9" id="KW-1185">Reference proteome</keyword>
<dbReference type="InterPro" id="IPR002625">
    <property type="entry name" value="Smr_dom"/>
</dbReference>
<dbReference type="HAMAP" id="MF_01042">
    <property type="entry name" value="SmrB"/>
    <property type="match status" value="1"/>
</dbReference>
<evidence type="ECO:0000256" key="4">
    <source>
        <dbReference type="ARBA" id="ARBA00022801"/>
    </source>
</evidence>
<comment type="caution">
    <text evidence="8">The sequence shown here is derived from an EMBL/GenBank/DDBJ whole genome shotgun (WGS) entry which is preliminary data.</text>
</comment>
<proteinExistence type="inferred from homology"/>
<dbReference type="Proteomes" id="UP000032869">
    <property type="component" value="Unassembled WGS sequence"/>
</dbReference>
<dbReference type="PANTHER" id="PTHR35562:SF1">
    <property type="entry name" value="UPF0115 PROTEIN YFCN"/>
    <property type="match status" value="1"/>
</dbReference>
<accession>A0ABR4V276</accession>
<dbReference type="InterPro" id="IPR036063">
    <property type="entry name" value="Smr_dom_sf"/>
</dbReference>
<evidence type="ECO:0000313" key="8">
    <source>
        <dbReference type="EMBL" id="KFX21632.1"/>
    </source>
</evidence>
<keyword evidence="3 6" id="KW-0255">Endonuclease</keyword>
<evidence type="ECO:0000256" key="2">
    <source>
        <dbReference type="ARBA" id="ARBA00022730"/>
    </source>
</evidence>
<evidence type="ECO:0000256" key="5">
    <source>
        <dbReference type="ARBA" id="ARBA00022884"/>
    </source>
</evidence>
<dbReference type="EMBL" id="JQHL01000001">
    <property type="protein sequence ID" value="KFX21632.1"/>
    <property type="molecule type" value="Genomic_DNA"/>
</dbReference>
<dbReference type="PANTHER" id="PTHR35562">
    <property type="entry name" value="DNA ENDONUCLEASE SMRA-RELATED"/>
    <property type="match status" value="1"/>
</dbReference>
<organism evidence="8 9">
    <name type="scientific">Pectobacterium betavasculorum</name>
    <dbReference type="NCBI Taxonomy" id="55207"/>
    <lineage>
        <taxon>Bacteria</taxon>
        <taxon>Pseudomonadati</taxon>
        <taxon>Pseudomonadota</taxon>
        <taxon>Gammaproteobacteria</taxon>
        <taxon>Enterobacterales</taxon>
        <taxon>Pectobacteriaceae</taxon>
        <taxon>Pectobacterium</taxon>
    </lineage>
</organism>
<keyword evidence="5 6" id="KW-0694">RNA-binding</keyword>
<keyword evidence="4 6" id="KW-0378">Hydrolase</keyword>
<comment type="function">
    <text evidence="6">Acts as a ribosome collision sensor. Detects stalled/collided disomes (pairs of ribosomes where the leading ribosome is stalled and a second ribosome has collided with it) and endonucleolytically cleaves mRNA at the 5' boundary of the stalled ribosome. Stalled/collided disomes form a new interface (primarily via the 30S subunits) that binds SmrB. Cleaved mRNA becomes available for tmRNA ligation, leading to ribosomal subunit dissociation and rescue of stalled ribosomes.</text>
</comment>
<comment type="subunit">
    <text evidence="6">Associates with collided ribosomes, but not with correctly translating polysomes.</text>
</comment>
<dbReference type="Gene3D" id="3.30.1370.110">
    <property type="match status" value="1"/>
</dbReference>
<dbReference type="InterPro" id="IPR022990">
    <property type="entry name" value="SmrB-like"/>
</dbReference>
<dbReference type="EC" id="3.1.-.-" evidence="6"/>
<evidence type="ECO:0000313" key="9">
    <source>
        <dbReference type="Proteomes" id="UP000032869"/>
    </source>
</evidence>
<dbReference type="Pfam" id="PF01713">
    <property type="entry name" value="Smr"/>
    <property type="match status" value="1"/>
</dbReference>